<dbReference type="PIRSF" id="PIRSF000114">
    <property type="entry name" value="Glycerol-3-P_dh"/>
    <property type="match status" value="1"/>
</dbReference>
<evidence type="ECO:0000256" key="5">
    <source>
        <dbReference type="ARBA" id="ARBA00023027"/>
    </source>
</evidence>
<dbReference type="GO" id="GO:0141153">
    <property type="term" value="F:glycerol-3-phosphate dehydrogenase (NADP+) activity"/>
    <property type="evidence" value="ECO:0007669"/>
    <property type="project" value="RHEA"/>
</dbReference>
<dbReference type="GO" id="GO:0046168">
    <property type="term" value="P:glycerol-3-phosphate catabolic process"/>
    <property type="evidence" value="ECO:0007669"/>
    <property type="project" value="InterPro"/>
</dbReference>
<accession>A0A3S0I921</accession>
<evidence type="ECO:0000256" key="9">
    <source>
        <dbReference type="HAMAP-Rule" id="MF_00394"/>
    </source>
</evidence>
<name>A0A3S0I921_9DEIO</name>
<dbReference type="OrthoDB" id="9812273at2"/>
<gene>
    <name evidence="9" type="primary">gpsA</name>
    <name evidence="17" type="ORF">EJ104_01925</name>
</gene>
<evidence type="ECO:0000256" key="13">
    <source>
        <dbReference type="RuleBase" id="RU000437"/>
    </source>
</evidence>
<feature type="domain" description="Glycerol-3-phosphate dehydrogenase NAD-dependent C-terminal" evidence="16">
    <location>
        <begin position="177"/>
        <end position="313"/>
    </location>
</feature>
<feature type="binding site" evidence="9">
    <location>
        <position position="272"/>
    </location>
    <ligand>
        <name>NADPH</name>
        <dbReference type="ChEBI" id="CHEBI:57783"/>
    </ligand>
</feature>
<proteinExistence type="inferred from homology"/>
<dbReference type="SUPFAM" id="SSF51735">
    <property type="entry name" value="NAD(P)-binding Rossmann-fold domains"/>
    <property type="match status" value="1"/>
</dbReference>
<comment type="catalytic activity">
    <reaction evidence="9">
        <text>sn-glycerol 3-phosphate + NAD(+) = dihydroxyacetone phosphate + NADH + H(+)</text>
        <dbReference type="Rhea" id="RHEA:11092"/>
        <dbReference type="ChEBI" id="CHEBI:15378"/>
        <dbReference type="ChEBI" id="CHEBI:57540"/>
        <dbReference type="ChEBI" id="CHEBI:57597"/>
        <dbReference type="ChEBI" id="CHEBI:57642"/>
        <dbReference type="ChEBI" id="CHEBI:57945"/>
        <dbReference type="EC" id="1.1.1.94"/>
    </reaction>
</comment>
<evidence type="ECO:0000256" key="11">
    <source>
        <dbReference type="PIRSR" id="PIRSR000114-2"/>
    </source>
</evidence>
<keyword evidence="18" id="KW-1185">Reference proteome</keyword>
<evidence type="ECO:0000256" key="1">
    <source>
        <dbReference type="ARBA" id="ARBA00011009"/>
    </source>
</evidence>
<keyword evidence="5 9" id="KW-0520">NAD</keyword>
<evidence type="ECO:0000256" key="14">
    <source>
        <dbReference type="RuleBase" id="RU000439"/>
    </source>
</evidence>
<evidence type="ECO:0000256" key="8">
    <source>
        <dbReference type="ARBA" id="ARBA00023264"/>
    </source>
</evidence>
<dbReference type="NCBIfam" id="NF000942">
    <property type="entry name" value="PRK00094.1-4"/>
    <property type="match status" value="1"/>
</dbReference>
<organism evidence="17 18">
    <name type="scientific">Deinococcus radiophilus</name>
    <dbReference type="NCBI Taxonomy" id="32062"/>
    <lineage>
        <taxon>Bacteria</taxon>
        <taxon>Thermotogati</taxon>
        <taxon>Deinococcota</taxon>
        <taxon>Deinococci</taxon>
        <taxon>Deinococcales</taxon>
        <taxon>Deinococcaceae</taxon>
        <taxon>Deinococcus</taxon>
    </lineage>
</organism>
<feature type="binding site" evidence="9">
    <location>
        <position position="16"/>
    </location>
    <ligand>
        <name>NADPH</name>
        <dbReference type="ChEBI" id="CHEBI:57783"/>
    </ligand>
</feature>
<keyword evidence="4 9" id="KW-0560">Oxidoreductase</keyword>
<comment type="subcellular location">
    <subcellularLocation>
        <location evidence="9">Cytoplasm</location>
    </subcellularLocation>
</comment>
<keyword evidence="6 9" id="KW-0443">Lipid metabolism</keyword>
<dbReference type="InterPro" id="IPR008927">
    <property type="entry name" value="6-PGluconate_DH-like_C_sf"/>
</dbReference>
<keyword evidence="9" id="KW-0547">Nucleotide-binding</keyword>
<evidence type="ECO:0000256" key="6">
    <source>
        <dbReference type="ARBA" id="ARBA00023098"/>
    </source>
</evidence>
<feature type="binding site" evidence="12">
    <location>
        <position position="271"/>
    </location>
    <ligand>
        <name>NAD(+)</name>
        <dbReference type="ChEBI" id="CHEBI:57540"/>
    </ligand>
</feature>
<feature type="binding site" evidence="12">
    <location>
        <begin position="12"/>
        <end position="17"/>
    </location>
    <ligand>
        <name>NAD(+)</name>
        <dbReference type="ChEBI" id="CHEBI:57540"/>
    </ligand>
</feature>
<dbReference type="PROSITE" id="PS00957">
    <property type="entry name" value="NAD_G3PDH"/>
    <property type="match status" value="1"/>
</dbReference>
<dbReference type="InterPro" id="IPR036291">
    <property type="entry name" value="NAD(P)-bd_dom_sf"/>
</dbReference>
<dbReference type="GO" id="GO:0005975">
    <property type="term" value="P:carbohydrate metabolic process"/>
    <property type="evidence" value="ECO:0007669"/>
    <property type="project" value="InterPro"/>
</dbReference>
<feature type="binding site" evidence="9">
    <location>
        <position position="188"/>
    </location>
    <ligand>
        <name>sn-glycerol 3-phosphate</name>
        <dbReference type="ChEBI" id="CHEBI:57597"/>
    </ligand>
</feature>
<dbReference type="GO" id="GO:0006650">
    <property type="term" value="P:glycerophospholipid metabolic process"/>
    <property type="evidence" value="ECO:0007669"/>
    <property type="project" value="UniProtKB-UniRule"/>
</dbReference>
<dbReference type="NCBIfam" id="NF000940">
    <property type="entry name" value="PRK00094.1-2"/>
    <property type="match status" value="1"/>
</dbReference>
<feature type="binding site" evidence="11">
    <location>
        <position position="107"/>
    </location>
    <ligand>
        <name>substrate</name>
    </ligand>
</feature>
<evidence type="ECO:0000313" key="17">
    <source>
        <dbReference type="EMBL" id="RTR30290.1"/>
    </source>
</evidence>
<dbReference type="HAMAP" id="MF_00394">
    <property type="entry name" value="NAD_Glyc3P_dehydrog"/>
    <property type="match status" value="1"/>
</dbReference>
<feature type="binding site" evidence="9">
    <location>
        <position position="241"/>
    </location>
    <ligand>
        <name>sn-glycerol 3-phosphate</name>
        <dbReference type="ChEBI" id="CHEBI:57597"/>
    </ligand>
</feature>
<protein>
    <recommendedName>
        <fullName evidence="9">Glycerol-3-phosphate dehydrogenase [NAD(P)+]</fullName>
        <ecNumber evidence="9">1.1.1.94</ecNumber>
    </recommendedName>
    <alternativeName>
        <fullName evidence="9">NAD(P)(+)-dependent glycerol-3-phosphate dehydrogenase</fullName>
    </alternativeName>
    <alternativeName>
        <fullName evidence="9">NAD(P)H-dependent dihydroxyacetone-phosphate reductase</fullName>
    </alternativeName>
</protein>
<keyword evidence="8 9" id="KW-1208">Phospholipid metabolism</keyword>
<feature type="binding site" evidence="9">
    <location>
        <position position="251"/>
    </location>
    <ligand>
        <name>sn-glycerol 3-phosphate</name>
        <dbReference type="ChEBI" id="CHEBI:57597"/>
    </ligand>
</feature>
<dbReference type="EMBL" id="RXPE01000002">
    <property type="protein sequence ID" value="RTR30290.1"/>
    <property type="molecule type" value="Genomic_DNA"/>
</dbReference>
<dbReference type="UniPathway" id="UPA00940"/>
<evidence type="ECO:0000259" key="15">
    <source>
        <dbReference type="Pfam" id="PF01210"/>
    </source>
</evidence>
<evidence type="ECO:0000256" key="7">
    <source>
        <dbReference type="ARBA" id="ARBA00023209"/>
    </source>
</evidence>
<keyword evidence="9" id="KW-0963">Cytoplasm</keyword>
<dbReference type="GO" id="GO:0141152">
    <property type="term" value="F:glycerol-3-phosphate dehydrogenase (NAD+) activity"/>
    <property type="evidence" value="ECO:0007669"/>
    <property type="project" value="RHEA"/>
</dbReference>
<evidence type="ECO:0000256" key="4">
    <source>
        <dbReference type="ARBA" id="ARBA00023002"/>
    </source>
</evidence>
<feature type="active site" description="Proton acceptor" evidence="9 10">
    <location>
        <position position="188"/>
    </location>
</feature>
<sequence>MTPHRTKVAVLGAGGWGTALALALGRAGQSDVTLWARREDAAGTLREQRENVPYLPGVTLPPELQITADLDAALEGAALALVVTPSVGVPDLLSRLPQDLPLVLCAKGLGPGGERLGELAATQGFGQLAVLSGPNHAEEIGRGLPAATVIASQDEALARQAQSLLQSSSLRPYTSDDPVGVELGGVLKNVLAVAAGMGDGLGLGDNAKASLLTRGLPEMGRYLAWSGAQPDTLYGLSGLGDLMATANSRHSRNRAAGEALAQGGHPEQGGKVVEGLRTARLLHDWANAHGHDLPIIHAVSRVAAGEWTPQQAVGALMEREARPE</sequence>
<dbReference type="EC" id="1.1.1.94" evidence="9"/>
<evidence type="ECO:0000256" key="10">
    <source>
        <dbReference type="PIRSR" id="PIRSR000114-1"/>
    </source>
</evidence>
<dbReference type="GO" id="GO:0046167">
    <property type="term" value="P:glycerol-3-phosphate biosynthetic process"/>
    <property type="evidence" value="ECO:0007669"/>
    <property type="project" value="UniProtKB-UniRule"/>
</dbReference>
<evidence type="ECO:0000256" key="12">
    <source>
        <dbReference type="PIRSR" id="PIRSR000114-3"/>
    </source>
</evidence>
<dbReference type="InterPro" id="IPR006168">
    <property type="entry name" value="G3P_DH_NAD-dep"/>
</dbReference>
<dbReference type="PANTHER" id="PTHR11728:SF1">
    <property type="entry name" value="GLYCEROL-3-PHOSPHATE DEHYDROGENASE [NAD(+)] 2, CHLOROPLASTIC"/>
    <property type="match status" value="1"/>
</dbReference>
<dbReference type="InterPro" id="IPR011128">
    <property type="entry name" value="G3P_DH_NAD-dep_N"/>
</dbReference>
<feature type="binding site" evidence="12">
    <location>
        <position position="137"/>
    </location>
    <ligand>
        <name>NAD(+)</name>
        <dbReference type="ChEBI" id="CHEBI:57540"/>
    </ligand>
</feature>
<dbReference type="InterPro" id="IPR006109">
    <property type="entry name" value="G3P_DH_NAD-dep_C"/>
</dbReference>
<dbReference type="Proteomes" id="UP000277766">
    <property type="component" value="Unassembled WGS sequence"/>
</dbReference>
<feature type="binding site" evidence="9">
    <location>
        <position position="252"/>
    </location>
    <ligand>
        <name>NADPH</name>
        <dbReference type="ChEBI" id="CHEBI:57783"/>
    </ligand>
</feature>
<feature type="binding site" evidence="9">
    <location>
        <position position="133"/>
    </location>
    <ligand>
        <name>sn-glycerol 3-phosphate</name>
        <dbReference type="ChEBI" id="CHEBI:57597"/>
    </ligand>
</feature>
<evidence type="ECO:0000256" key="2">
    <source>
        <dbReference type="ARBA" id="ARBA00022516"/>
    </source>
</evidence>
<dbReference type="GO" id="GO:0008654">
    <property type="term" value="P:phospholipid biosynthetic process"/>
    <property type="evidence" value="ECO:0007669"/>
    <property type="project" value="UniProtKB-KW"/>
</dbReference>
<keyword evidence="7 9" id="KW-0594">Phospholipid biosynthesis</keyword>
<evidence type="ECO:0000259" key="16">
    <source>
        <dbReference type="Pfam" id="PF07479"/>
    </source>
</evidence>
<comment type="caution">
    <text evidence="17">The sequence shown here is derived from an EMBL/GenBank/DDBJ whole genome shotgun (WGS) entry which is preliminary data.</text>
</comment>
<dbReference type="InterPro" id="IPR013328">
    <property type="entry name" value="6PGD_dom2"/>
</dbReference>
<dbReference type="RefSeq" id="WP_126351071.1">
    <property type="nucleotide sequence ID" value="NZ_CP086380.1"/>
</dbReference>
<comment type="catalytic activity">
    <reaction evidence="9 14">
        <text>sn-glycerol 3-phosphate + NADP(+) = dihydroxyacetone phosphate + NADPH + H(+)</text>
        <dbReference type="Rhea" id="RHEA:11096"/>
        <dbReference type="ChEBI" id="CHEBI:15378"/>
        <dbReference type="ChEBI" id="CHEBI:57597"/>
        <dbReference type="ChEBI" id="CHEBI:57642"/>
        <dbReference type="ChEBI" id="CHEBI:57783"/>
        <dbReference type="ChEBI" id="CHEBI:58349"/>
        <dbReference type="EC" id="1.1.1.94"/>
    </reaction>
</comment>
<dbReference type="PANTHER" id="PTHR11728">
    <property type="entry name" value="GLYCEROL-3-PHOSPHATE DEHYDROGENASE"/>
    <property type="match status" value="1"/>
</dbReference>
<feature type="binding site" evidence="9">
    <location>
        <position position="137"/>
    </location>
    <ligand>
        <name>NADPH</name>
        <dbReference type="ChEBI" id="CHEBI:57783"/>
    </ligand>
</feature>
<dbReference type="PRINTS" id="PR00077">
    <property type="entry name" value="GPDHDRGNASE"/>
</dbReference>
<feature type="binding site" evidence="9">
    <location>
        <position position="252"/>
    </location>
    <ligand>
        <name>sn-glycerol 3-phosphate</name>
        <dbReference type="ChEBI" id="CHEBI:57597"/>
    </ligand>
</feature>
<evidence type="ECO:0000256" key="3">
    <source>
        <dbReference type="ARBA" id="ARBA00022857"/>
    </source>
</evidence>
<dbReference type="Gene3D" id="3.40.50.720">
    <property type="entry name" value="NAD(P)-binding Rossmann-like Domain"/>
    <property type="match status" value="1"/>
</dbReference>
<dbReference type="AlphaFoldDB" id="A0A3S0I921"/>
<comment type="similarity">
    <text evidence="1 9 13">Belongs to the NAD-dependent glycerol-3-phosphate dehydrogenase family.</text>
</comment>
<dbReference type="FunFam" id="3.40.50.720:FF:000019">
    <property type="entry name" value="Glycerol-3-phosphate dehydrogenase [NAD(P)+]"/>
    <property type="match status" value="1"/>
</dbReference>
<feature type="domain" description="Glycerol-3-phosphate dehydrogenase NAD-dependent N-terminal" evidence="15">
    <location>
        <begin position="7"/>
        <end position="157"/>
    </location>
</feature>
<comment type="pathway">
    <text evidence="9">Membrane lipid metabolism; glycerophospholipid metabolism.</text>
</comment>
<reference evidence="17 18" key="1">
    <citation type="submission" date="2018-12" db="EMBL/GenBank/DDBJ databases">
        <title>Deinococcus radiophilus ATCC 27603 genome sequencing and assembly.</title>
        <authorList>
            <person name="Maclea K.S."/>
            <person name="Maynard C.R."/>
        </authorList>
    </citation>
    <scope>NUCLEOTIDE SEQUENCE [LARGE SCALE GENOMIC DNA]</scope>
    <source>
        <strain evidence="17 18">ATCC 27603</strain>
    </source>
</reference>
<dbReference type="SUPFAM" id="SSF48179">
    <property type="entry name" value="6-phosphogluconate dehydrogenase C-terminal domain-like"/>
    <property type="match status" value="1"/>
</dbReference>
<feature type="binding site" evidence="9">
    <location>
        <position position="107"/>
    </location>
    <ligand>
        <name>NADPH</name>
        <dbReference type="ChEBI" id="CHEBI:57783"/>
    </ligand>
</feature>
<feature type="binding site" evidence="9">
    <location>
        <position position="253"/>
    </location>
    <ligand>
        <name>sn-glycerol 3-phosphate</name>
        <dbReference type="ChEBI" id="CHEBI:57597"/>
    </ligand>
</feature>
<comment type="caution">
    <text evidence="9">Lacks conserved residue(s) required for the propagation of feature annotation.</text>
</comment>
<dbReference type="Pfam" id="PF01210">
    <property type="entry name" value="NAD_Gly3P_dh_N"/>
    <property type="match status" value="1"/>
</dbReference>
<feature type="binding site" evidence="11">
    <location>
        <begin position="252"/>
        <end position="253"/>
    </location>
    <ligand>
        <name>substrate</name>
    </ligand>
</feature>
<dbReference type="Gene3D" id="1.10.1040.10">
    <property type="entry name" value="N-(1-d-carboxylethyl)-l-norvaline Dehydrogenase, domain 2"/>
    <property type="match status" value="1"/>
</dbReference>
<dbReference type="GO" id="GO:0051287">
    <property type="term" value="F:NAD binding"/>
    <property type="evidence" value="ECO:0007669"/>
    <property type="project" value="InterPro"/>
</dbReference>
<keyword evidence="2 9" id="KW-0444">Lipid biosynthesis</keyword>
<feature type="binding site" evidence="12">
    <location>
        <position position="252"/>
    </location>
    <ligand>
        <name>NAD(+)</name>
        <dbReference type="ChEBI" id="CHEBI:57540"/>
    </ligand>
</feature>
<feature type="binding site" evidence="9">
    <location>
        <position position="54"/>
    </location>
    <ligand>
        <name>NADPH</name>
        <dbReference type="ChEBI" id="CHEBI:57783"/>
    </ligand>
</feature>
<keyword evidence="3 9" id="KW-0521">NADP</keyword>
<feature type="binding site" evidence="9">
    <location>
        <position position="37"/>
    </location>
    <ligand>
        <name>NADPH</name>
        <dbReference type="ChEBI" id="CHEBI:57783"/>
    </ligand>
</feature>
<feature type="binding site" evidence="9">
    <location>
        <position position="107"/>
    </location>
    <ligand>
        <name>sn-glycerol 3-phosphate</name>
        <dbReference type="ChEBI" id="CHEBI:57597"/>
    </ligand>
</feature>
<comment type="function">
    <text evidence="9">Catalyzes the reduction of the glycolytic intermediate dihydroxyacetone phosphate (DHAP) to sn-glycerol 3-phosphate (G3P), the key precursor for phospholipid synthesis.</text>
</comment>
<feature type="binding site" evidence="9">
    <location>
        <position position="274"/>
    </location>
    <ligand>
        <name>NADPH</name>
        <dbReference type="ChEBI" id="CHEBI:57783"/>
    </ligand>
</feature>
<feature type="binding site" evidence="9">
    <location>
        <position position="38"/>
    </location>
    <ligand>
        <name>NADPH</name>
        <dbReference type="ChEBI" id="CHEBI:57783"/>
    </ligand>
</feature>
<evidence type="ECO:0000313" key="18">
    <source>
        <dbReference type="Proteomes" id="UP000277766"/>
    </source>
</evidence>
<dbReference type="Pfam" id="PF07479">
    <property type="entry name" value="NAD_Gly3P_dh_C"/>
    <property type="match status" value="1"/>
</dbReference>
<dbReference type="GO" id="GO:0005829">
    <property type="term" value="C:cytosol"/>
    <property type="evidence" value="ECO:0007669"/>
    <property type="project" value="TreeGrafter"/>
</dbReference>